<reference evidence="2 4" key="1">
    <citation type="journal article" date="2019" name="Emerg. Microbes Infect.">
        <title>Comprehensive subspecies identification of 175 nontuberculous mycobacteria species based on 7547 genomic profiles.</title>
        <authorList>
            <person name="Matsumoto Y."/>
            <person name="Kinjo T."/>
            <person name="Motooka D."/>
            <person name="Nabeya D."/>
            <person name="Jung N."/>
            <person name="Uechi K."/>
            <person name="Horii T."/>
            <person name="Iida T."/>
            <person name="Fujita J."/>
            <person name="Nakamura S."/>
        </authorList>
    </citation>
    <scope>NUCLEOTIDE SEQUENCE [LARGE SCALE GENOMIC DNA]</scope>
    <source>
        <strain evidence="2 4">JCM 12375</strain>
    </source>
</reference>
<dbReference type="RefSeq" id="WP_036432888.1">
    <property type="nucleotide sequence ID" value="NZ_AP022567.1"/>
</dbReference>
<accession>A0AAI8TTV3</accession>
<dbReference type="EC" id="4.2.1.103" evidence="3"/>
<evidence type="ECO:0000313" key="5">
    <source>
        <dbReference type="Proteomes" id="UP001241092"/>
    </source>
</evidence>
<dbReference type="InterPro" id="IPR052158">
    <property type="entry name" value="INH-QAR"/>
</dbReference>
<reference evidence="2" key="2">
    <citation type="submission" date="2020-02" db="EMBL/GenBank/DDBJ databases">
        <authorList>
            <person name="Matsumoto Y."/>
            <person name="Motooka D."/>
            <person name="Nakamura S."/>
        </authorList>
    </citation>
    <scope>NUCLEOTIDE SEQUENCE</scope>
    <source>
        <strain evidence="2">JCM 12375</strain>
    </source>
</reference>
<dbReference type="CDD" id="cd03139">
    <property type="entry name" value="GATase1_PfpI_2"/>
    <property type="match status" value="1"/>
</dbReference>
<dbReference type="InterPro" id="IPR029062">
    <property type="entry name" value="Class_I_gatase-like"/>
</dbReference>
<dbReference type="PANTHER" id="PTHR43130">
    <property type="entry name" value="ARAC-FAMILY TRANSCRIPTIONAL REGULATOR"/>
    <property type="match status" value="1"/>
</dbReference>
<evidence type="ECO:0000259" key="1">
    <source>
        <dbReference type="Pfam" id="PF01965"/>
    </source>
</evidence>
<feature type="domain" description="DJ-1/PfpI" evidence="1">
    <location>
        <begin position="9"/>
        <end position="169"/>
    </location>
</feature>
<dbReference type="EMBL" id="AP027452">
    <property type="protein sequence ID" value="BDY28859.1"/>
    <property type="molecule type" value="Genomic_DNA"/>
</dbReference>
<proteinExistence type="predicted"/>
<dbReference type="EMBL" id="AP022567">
    <property type="protein sequence ID" value="BBX32472.1"/>
    <property type="molecule type" value="Genomic_DNA"/>
</dbReference>
<sequence length="231" mass="24631">MTDASAPTRIAMLIYPGFTTLDLVGPQQVLSALPDTTVHLVAKTADPVTTDSGITIAPDRSFADCEPQYDLLFIPGGRGTEIMVRDDATLAFVRTIATNARYLTSVCTGSLILAAAGLLDGYRAASHWAFREFLAAYGAIPDDRRVVVDRDRMTGGGVTAGIDFALQLAAVLTDEKFARTLQLVLEYDPAPPFDCGTPERADKATLDAAIARLEAGVGAMRRVAGERVAMH</sequence>
<dbReference type="PANTHER" id="PTHR43130:SF2">
    <property type="entry name" value="DJ-1_PFPI DOMAIN-CONTAINING PROTEIN"/>
    <property type="match status" value="1"/>
</dbReference>
<keyword evidence="4" id="KW-1185">Reference proteome</keyword>
<keyword evidence="2" id="KW-0315">Glutamine amidotransferase</keyword>
<gene>
    <name evidence="3" type="primary">inhA_1</name>
    <name evidence="3" type="ORF">hbim_02795</name>
    <name evidence="2" type="ORF">MMAGJ_17540</name>
</gene>
<dbReference type="AlphaFoldDB" id="A0AAI8TTV3"/>
<dbReference type="Gene3D" id="3.40.50.880">
    <property type="match status" value="1"/>
</dbReference>
<reference evidence="3" key="3">
    <citation type="submission" date="2023-03" db="EMBL/GenBank/DDBJ databases">
        <title>Draft genome sequence of a Mycolicibacterium mageritense strain H4_3_1 isolated from a hybrid biological-inorganic system reactor.</title>
        <authorList>
            <person name="Feng X."/>
            <person name="Kazama D."/>
            <person name="Sato K."/>
            <person name="Kobayashi H."/>
        </authorList>
    </citation>
    <scope>NUCLEOTIDE SEQUENCE</scope>
    <source>
        <strain evidence="3">H4_3_1</strain>
    </source>
</reference>
<dbReference type="GO" id="GO:0050549">
    <property type="term" value="F:cyclohexyl-isocyanide hydratase activity"/>
    <property type="evidence" value="ECO:0007669"/>
    <property type="project" value="UniProtKB-EC"/>
</dbReference>
<dbReference type="Proteomes" id="UP001241092">
    <property type="component" value="Chromosome"/>
</dbReference>
<dbReference type="Pfam" id="PF01965">
    <property type="entry name" value="DJ-1_PfpI"/>
    <property type="match status" value="1"/>
</dbReference>
<evidence type="ECO:0000313" key="3">
    <source>
        <dbReference type="EMBL" id="BDY28859.1"/>
    </source>
</evidence>
<protein>
    <submittedName>
        <fullName evidence="2">Glutamine amidotransferase</fullName>
    </submittedName>
    <submittedName>
        <fullName evidence="3">Isonitrile hydratase</fullName>
        <ecNumber evidence="3">4.2.1.103</ecNumber>
    </submittedName>
</protein>
<dbReference type="SUPFAM" id="SSF52317">
    <property type="entry name" value="Class I glutamine amidotransferase-like"/>
    <property type="match status" value="1"/>
</dbReference>
<dbReference type="GO" id="GO:0006355">
    <property type="term" value="P:regulation of DNA-templated transcription"/>
    <property type="evidence" value="ECO:0007669"/>
    <property type="project" value="TreeGrafter"/>
</dbReference>
<evidence type="ECO:0000313" key="2">
    <source>
        <dbReference type="EMBL" id="BBX32472.1"/>
    </source>
</evidence>
<organism evidence="3 5">
    <name type="scientific">Mycolicibacterium mageritense</name>
    <name type="common">Mycobacterium mageritense</name>
    <dbReference type="NCBI Taxonomy" id="53462"/>
    <lineage>
        <taxon>Bacteria</taxon>
        <taxon>Bacillati</taxon>
        <taxon>Actinomycetota</taxon>
        <taxon>Actinomycetes</taxon>
        <taxon>Mycobacteriales</taxon>
        <taxon>Mycobacteriaceae</taxon>
        <taxon>Mycolicibacterium</taxon>
    </lineage>
</organism>
<dbReference type="Proteomes" id="UP000465622">
    <property type="component" value="Chromosome"/>
</dbReference>
<evidence type="ECO:0000313" key="4">
    <source>
        <dbReference type="Proteomes" id="UP000465622"/>
    </source>
</evidence>
<dbReference type="InterPro" id="IPR002818">
    <property type="entry name" value="DJ-1/PfpI"/>
</dbReference>
<name>A0AAI8TTV3_MYCME</name>
<keyword evidence="3" id="KW-0456">Lyase</keyword>